<accession>A0ACC1RSK7</accession>
<evidence type="ECO:0000313" key="2">
    <source>
        <dbReference type="Proteomes" id="UP001148629"/>
    </source>
</evidence>
<name>A0ACC1RSK7_9HYPO</name>
<gene>
    <name evidence="1" type="ORF">NM208_g11425</name>
</gene>
<reference evidence="1" key="1">
    <citation type="submission" date="2022-08" db="EMBL/GenBank/DDBJ databases">
        <title>Genome Sequence of Fusarium decemcellulare.</title>
        <authorList>
            <person name="Buettner E."/>
        </authorList>
    </citation>
    <scope>NUCLEOTIDE SEQUENCE</scope>
    <source>
        <strain evidence="1">Babe19</strain>
    </source>
</reference>
<dbReference type="Proteomes" id="UP001148629">
    <property type="component" value="Unassembled WGS sequence"/>
</dbReference>
<keyword evidence="2" id="KW-1185">Reference proteome</keyword>
<organism evidence="1 2">
    <name type="scientific">Fusarium decemcellulare</name>
    <dbReference type="NCBI Taxonomy" id="57161"/>
    <lineage>
        <taxon>Eukaryota</taxon>
        <taxon>Fungi</taxon>
        <taxon>Dikarya</taxon>
        <taxon>Ascomycota</taxon>
        <taxon>Pezizomycotina</taxon>
        <taxon>Sordariomycetes</taxon>
        <taxon>Hypocreomycetidae</taxon>
        <taxon>Hypocreales</taxon>
        <taxon>Nectriaceae</taxon>
        <taxon>Fusarium</taxon>
        <taxon>Fusarium decemcellulare species complex</taxon>
    </lineage>
</organism>
<dbReference type="EMBL" id="JANRMS010001825">
    <property type="protein sequence ID" value="KAJ3525936.1"/>
    <property type="molecule type" value="Genomic_DNA"/>
</dbReference>
<sequence length="390" mass="44368">MLLFGKSNIHFQCPDNSSSMSKYQRPYLFNALDRDLLNNGETSLIYESWATEVASEFSCYELEFTLDTDVLPSIAGIATLFSKSLGDEYVAGLWKRDLYRCLHWDLHRHDIVTGYKDLLHRLRRPPQYIAPSWSWASRSHLVLFRMYREALINYARSECTILDASIQLKGTSPFGEVIGGHLDVSGKCYEGSRRLTYFEVKDKGGIEGQTLRLDDQYLTNIETDCVLKDLFEETHSGTELIAPITFLLIGSTIAEEWDKEEREEMRACQDPAHDRESDRMAYGLLIHPTGKLGEFFRVGTFSSECHDLGGLGFFKDCGGYDDLVHTDPKGNTHLHISQKNFTPRNLTGSKYHSLIQETERYAQARVQLAGTEDNSRGDYCILSGGGNMRF</sequence>
<proteinExistence type="predicted"/>
<protein>
    <submittedName>
        <fullName evidence="1">Uncharacterized protein</fullName>
    </submittedName>
</protein>
<comment type="caution">
    <text evidence="1">The sequence shown here is derived from an EMBL/GenBank/DDBJ whole genome shotgun (WGS) entry which is preliminary data.</text>
</comment>
<evidence type="ECO:0000313" key="1">
    <source>
        <dbReference type="EMBL" id="KAJ3525936.1"/>
    </source>
</evidence>